<keyword evidence="8" id="KW-0067">ATP-binding</keyword>
<dbReference type="Proteomes" id="UP000549394">
    <property type="component" value="Unassembled WGS sequence"/>
</dbReference>
<dbReference type="Gene3D" id="4.10.1240.50">
    <property type="match status" value="1"/>
</dbReference>
<name>A0A7I8VWR2_9ANNE</name>
<dbReference type="PANTHER" id="PTHR13859">
    <property type="entry name" value="ATROPHIN-RELATED"/>
    <property type="match status" value="1"/>
</dbReference>
<dbReference type="AlphaFoldDB" id="A0A7I8VWR2"/>
<keyword evidence="3 8" id="KW-0833">Ubl conjugation pathway</keyword>
<reference evidence="11 12" key="1">
    <citation type="submission" date="2020-08" db="EMBL/GenBank/DDBJ databases">
        <authorList>
            <person name="Hejnol A."/>
        </authorList>
    </citation>
    <scope>NUCLEOTIDE SEQUENCE [LARGE SCALE GENOMIC DNA]</scope>
</reference>
<dbReference type="InterPro" id="IPR016135">
    <property type="entry name" value="UBQ-conjugating_enzyme/RWD"/>
</dbReference>
<dbReference type="CDD" id="cd23794">
    <property type="entry name" value="UBCc_UBE2F_UBE2M"/>
    <property type="match status" value="1"/>
</dbReference>
<comment type="caution">
    <text evidence="11">The sequence shown here is derived from an EMBL/GenBank/DDBJ whole genome shotgun (WGS) entry which is preliminary data.</text>
</comment>
<evidence type="ECO:0000256" key="1">
    <source>
        <dbReference type="ARBA" id="ARBA00004123"/>
    </source>
</evidence>
<dbReference type="GO" id="GO:0003714">
    <property type="term" value="F:transcription corepressor activity"/>
    <property type="evidence" value="ECO:0007669"/>
    <property type="project" value="TreeGrafter"/>
</dbReference>
<dbReference type="Gene3D" id="3.10.110.10">
    <property type="entry name" value="Ubiquitin Conjugating Enzyme"/>
    <property type="match status" value="1"/>
</dbReference>
<dbReference type="GO" id="GO:0005524">
    <property type="term" value="F:ATP binding"/>
    <property type="evidence" value="ECO:0007669"/>
    <property type="project" value="UniProtKB-UniRule"/>
</dbReference>
<dbReference type="SMART" id="SM00212">
    <property type="entry name" value="UBCc"/>
    <property type="match status" value="1"/>
</dbReference>
<dbReference type="PROSITE" id="PS51156">
    <property type="entry name" value="ELM2"/>
    <property type="match status" value="1"/>
</dbReference>
<evidence type="ECO:0000256" key="7">
    <source>
        <dbReference type="PROSITE-ProRule" id="PRU10133"/>
    </source>
</evidence>
<keyword evidence="6" id="KW-0539">Nucleus</keyword>
<dbReference type="InterPro" id="IPR000608">
    <property type="entry name" value="UBC"/>
</dbReference>
<dbReference type="InterPro" id="IPR023313">
    <property type="entry name" value="UBQ-conjugating_AS"/>
</dbReference>
<evidence type="ECO:0000259" key="9">
    <source>
        <dbReference type="PROSITE" id="PS50127"/>
    </source>
</evidence>
<dbReference type="GO" id="GO:0005634">
    <property type="term" value="C:nucleus"/>
    <property type="evidence" value="ECO:0007669"/>
    <property type="project" value="UniProtKB-SubCell"/>
</dbReference>
<organism evidence="11 12">
    <name type="scientific">Dimorphilus gyrociliatus</name>
    <dbReference type="NCBI Taxonomy" id="2664684"/>
    <lineage>
        <taxon>Eukaryota</taxon>
        <taxon>Metazoa</taxon>
        <taxon>Spiralia</taxon>
        <taxon>Lophotrochozoa</taxon>
        <taxon>Annelida</taxon>
        <taxon>Polychaeta</taxon>
        <taxon>Polychaeta incertae sedis</taxon>
        <taxon>Dinophilidae</taxon>
        <taxon>Dimorphilus</taxon>
    </lineage>
</organism>
<evidence type="ECO:0000313" key="12">
    <source>
        <dbReference type="Proteomes" id="UP000549394"/>
    </source>
</evidence>
<dbReference type="Pfam" id="PF00179">
    <property type="entry name" value="UQ_con"/>
    <property type="match status" value="1"/>
</dbReference>
<feature type="domain" description="UBC core" evidence="9">
    <location>
        <begin position="1"/>
        <end position="158"/>
    </location>
</feature>
<dbReference type="Pfam" id="PF01448">
    <property type="entry name" value="ELM2"/>
    <property type="match status" value="1"/>
</dbReference>
<evidence type="ECO:0000256" key="2">
    <source>
        <dbReference type="ARBA" id="ARBA00022679"/>
    </source>
</evidence>
<dbReference type="Gene3D" id="1.10.10.60">
    <property type="entry name" value="Homeodomain-like"/>
    <property type="match status" value="1"/>
</dbReference>
<evidence type="ECO:0000256" key="5">
    <source>
        <dbReference type="ARBA" id="ARBA00023163"/>
    </source>
</evidence>
<dbReference type="PROSITE" id="PS00183">
    <property type="entry name" value="UBC_1"/>
    <property type="match status" value="1"/>
</dbReference>
<gene>
    <name evidence="11" type="ORF">DGYR_LOCUS8827</name>
</gene>
<keyword evidence="5" id="KW-0804">Transcription</keyword>
<protein>
    <submittedName>
        <fullName evidence="11">DgyrCDS9348</fullName>
    </submittedName>
</protein>
<sequence length="357" mass="40246">MMKVVAKQLRDLYVNLPSFTANQAELADWEDDFTRFSINITPSEGLFAKQTYSFEFQLPSNYPDNSPAIVCKNRIYHPNINEDGTVCISILDEWDKASCDLQSAVQGVLFLLYNYDLGNGWTLPGSPESDKEFEENKHKIDNGEFDEELGDWEGDDEDVDMEVKVNPQDLLAKLMKLLYPTASDGKLASNIQGQIRVGSGYQAKLPECSDGSKETDDNSWVSREQIRWTPGAISDSDVLVYLQAARSMAALVGMCDPATSLSEQDRCQAASQDCTTVNALDILHGCDYDKGEALQKLVKRPLPTSVEIKWGEEESKRFAKGFKQIGKNFYRMREEFFPNKKVVRNIRVRIDLEGDSL</sequence>
<comment type="subcellular location">
    <subcellularLocation>
        <location evidence="1">Nucleus</location>
    </subcellularLocation>
</comment>
<keyword evidence="12" id="KW-1185">Reference proteome</keyword>
<comment type="similarity">
    <text evidence="8">Belongs to the ubiquitin-conjugating enzyme family.</text>
</comment>
<dbReference type="GO" id="GO:0016740">
    <property type="term" value="F:transferase activity"/>
    <property type="evidence" value="ECO:0007669"/>
    <property type="project" value="UniProtKB-KW"/>
</dbReference>
<evidence type="ECO:0000256" key="3">
    <source>
        <dbReference type="ARBA" id="ARBA00022786"/>
    </source>
</evidence>
<evidence type="ECO:0000256" key="8">
    <source>
        <dbReference type="RuleBase" id="RU362109"/>
    </source>
</evidence>
<keyword evidence="8" id="KW-0547">Nucleotide-binding</keyword>
<accession>A0A7I8VWR2</accession>
<dbReference type="PROSITE" id="PS50127">
    <property type="entry name" value="UBC_2"/>
    <property type="match status" value="1"/>
</dbReference>
<dbReference type="EMBL" id="CAJFCJ010000013">
    <property type="protein sequence ID" value="CAD5120789.1"/>
    <property type="molecule type" value="Genomic_DNA"/>
</dbReference>
<dbReference type="SMART" id="SM01189">
    <property type="entry name" value="ELM2"/>
    <property type="match status" value="1"/>
</dbReference>
<dbReference type="OrthoDB" id="6147534at2759"/>
<keyword evidence="4" id="KW-0805">Transcription regulation</keyword>
<dbReference type="SUPFAM" id="SSF54495">
    <property type="entry name" value="UBC-like"/>
    <property type="match status" value="1"/>
</dbReference>
<dbReference type="InterPro" id="IPR000949">
    <property type="entry name" value="ELM2_dom"/>
</dbReference>
<evidence type="ECO:0000256" key="6">
    <source>
        <dbReference type="ARBA" id="ARBA00023242"/>
    </source>
</evidence>
<dbReference type="PANTHER" id="PTHR13859:SF11">
    <property type="entry name" value="GRUNGE, ISOFORM J"/>
    <property type="match status" value="1"/>
</dbReference>
<evidence type="ECO:0000313" key="11">
    <source>
        <dbReference type="EMBL" id="CAD5120789.1"/>
    </source>
</evidence>
<feature type="active site" description="Glycyl thioester intermediate" evidence="7">
    <location>
        <position position="87"/>
    </location>
</feature>
<proteinExistence type="inferred from homology"/>
<keyword evidence="2" id="KW-0808">Transferase</keyword>
<evidence type="ECO:0000259" key="10">
    <source>
        <dbReference type="PROSITE" id="PS51156"/>
    </source>
</evidence>
<feature type="domain" description="ELM2" evidence="10">
    <location>
        <begin position="193"/>
        <end position="301"/>
    </location>
</feature>
<evidence type="ECO:0000256" key="4">
    <source>
        <dbReference type="ARBA" id="ARBA00023015"/>
    </source>
</evidence>